<feature type="chain" id="PRO_5046498492" evidence="1">
    <location>
        <begin position="19"/>
        <end position="485"/>
    </location>
</feature>
<gene>
    <name evidence="2" type="ORF">PG996_008640</name>
</gene>
<evidence type="ECO:0000313" key="3">
    <source>
        <dbReference type="Proteomes" id="UP001446871"/>
    </source>
</evidence>
<evidence type="ECO:0000313" key="2">
    <source>
        <dbReference type="EMBL" id="KAK8063988.1"/>
    </source>
</evidence>
<dbReference type="EMBL" id="JAQQWM010000005">
    <property type="protein sequence ID" value="KAK8063988.1"/>
    <property type="molecule type" value="Genomic_DNA"/>
</dbReference>
<comment type="caution">
    <text evidence="2">The sequence shown here is derived from an EMBL/GenBank/DDBJ whole genome shotgun (WGS) entry which is preliminary data.</text>
</comment>
<feature type="signal peptide" evidence="1">
    <location>
        <begin position="1"/>
        <end position="18"/>
    </location>
</feature>
<sequence length="485" mass="55302">MALSLLFLTALALPAAAGISSTPDCPANGVLTASIPGSGYLATMAAVHDHLIACRDTIEHLDLRAYLSGCSEWPDRWNLPFALTGGNSSVSSNEQQQGDLSSTSSSYYYPALKSLKLEGYEFKESDWTDLQPRKYESYVWWVQSSRFRRWLKLWWSTPRERRYLTNLELWLEAMDWGALERLEFAEDVSAYFVDVGAQHLTSRLRDLAVGAGWRNGSRDAATRLFTTALPREVRLERLAWTDPRWDPAALDPILDQHGASLRRLELWSHERWYPVEAEAEAAAALNASQVQRIAESAPNLEHLSLKVYRSGDEDVWPWEVFEALASADVWLDLAAFCMRGVPEFPGARSQREREGCKAGEEYRRPFLNLTSTSDIFRFMREKKAGPVELERLTFWVGDWERPWDGPIYDESWIEGRNARVDCSVIRPDGSRAETAEEDLCEFIKNPADDWAFDEVEFEDGLPRIIATSTDEEDQELLQLQKQMAL</sequence>
<protein>
    <submittedName>
        <fullName evidence="2">Uncharacterized protein</fullName>
    </submittedName>
</protein>
<reference evidence="2 3" key="1">
    <citation type="submission" date="2023-01" db="EMBL/GenBank/DDBJ databases">
        <title>Analysis of 21 Apiospora genomes using comparative genomics revels a genus with tremendous synthesis potential of carbohydrate active enzymes and secondary metabolites.</title>
        <authorList>
            <person name="Sorensen T."/>
        </authorList>
    </citation>
    <scope>NUCLEOTIDE SEQUENCE [LARGE SCALE GENOMIC DNA]</scope>
    <source>
        <strain evidence="2 3">CBS 83171</strain>
    </source>
</reference>
<keyword evidence="3" id="KW-1185">Reference proteome</keyword>
<name>A0ABR1UYH7_9PEZI</name>
<accession>A0ABR1UYH7</accession>
<evidence type="ECO:0000256" key="1">
    <source>
        <dbReference type="SAM" id="SignalP"/>
    </source>
</evidence>
<keyword evidence="1" id="KW-0732">Signal</keyword>
<organism evidence="2 3">
    <name type="scientific">Apiospora saccharicola</name>
    <dbReference type="NCBI Taxonomy" id="335842"/>
    <lineage>
        <taxon>Eukaryota</taxon>
        <taxon>Fungi</taxon>
        <taxon>Dikarya</taxon>
        <taxon>Ascomycota</taxon>
        <taxon>Pezizomycotina</taxon>
        <taxon>Sordariomycetes</taxon>
        <taxon>Xylariomycetidae</taxon>
        <taxon>Amphisphaeriales</taxon>
        <taxon>Apiosporaceae</taxon>
        <taxon>Apiospora</taxon>
    </lineage>
</organism>
<proteinExistence type="predicted"/>
<dbReference type="Proteomes" id="UP001446871">
    <property type="component" value="Unassembled WGS sequence"/>
</dbReference>